<dbReference type="FunFam" id="2.40.10.10:FF:000006">
    <property type="entry name" value="Serine proteinase stubble"/>
    <property type="match status" value="1"/>
</dbReference>
<dbReference type="PANTHER" id="PTHR24252:SF8">
    <property type="entry name" value="ACROSIN"/>
    <property type="match status" value="1"/>
</dbReference>
<feature type="chain" id="PRO_5042584958" evidence="5">
    <location>
        <begin position="27"/>
        <end position="430"/>
    </location>
</feature>
<dbReference type="SUPFAM" id="SSF50494">
    <property type="entry name" value="Trypsin-like serine proteases"/>
    <property type="match status" value="1"/>
</dbReference>
<evidence type="ECO:0000313" key="8">
    <source>
        <dbReference type="RefSeq" id="XP_003739825.2"/>
    </source>
</evidence>
<dbReference type="SMART" id="SM00020">
    <property type="entry name" value="Tryp_SPc"/>
    <property type="match status" value="1"/>
</dbReference>
<dbReference type="Pfam" id="PF00089">
    <property type="entry name" value="Trypsin"/>
    <property type="match status" value="1"/>
</dbReference>
<gene>
    <name evidence="8" type="primary">LOC100906629</name>
</gene>
<keyword evidence="1" id="KW-0645">Protease</keyword>
<organism evidence="7 8">
    <name type="scientific">Galendromus occidentalis</name>
    <name type="common">western predatory mite</name>
    <dbReference type="NCBI Taxonomy" id="34638"/>
    <lineage>
        <taxon>Eukaryota</taxon>
        <taxon>Metazoa</taxon>
        <taxon>Ecdysozoa</taxon>
        <taxon>Arthropoda</taxon>
        <taxon>Chelicerata</taxon>
        <taxon>Arachnida</taxon>
        <taxon>Acari</taxon>
        <taxon>Parasitiformes</taxon>
        <taxon>Mesostigmata</taxon>
        <taxon>Gamasina</taxon>
        <taxon>Phytoseioidea</taxon>
        <taxon>Phytoseiidae</taxon>
        <taxon>Typhlodrominae</taxon>
        <taxon>Galendromus</taxon>
    </lineage>
</organism>
<sequence>MMFRFGNLCLCFIWINVFACLAGSLGEPLFGEFGRRPGPWNPDVVIPHRDYLRPRIPSGKLDYEKSGAVDNNNNLRLADIEEGLGLDRDRKQDSGILKRFLNAARYAISFPKTCEYDNETHPCGFGASCWVDGKSPLNLCGGGLVWACCVPLIIAPGVPRGEILPADTPCGKKHLFRGRIIGGHPATFAEQPWQVALMKRTFYGHTLQCGGSLINKKFILTAAHCVYRRDASLMRVRLGELNLDDFSEPYVHEEYLIKRIIIHENYDHTSFYNDIALLEMTERVRFRRHIIPICLPQSGDTFVDKTVTVAGWGSVQFPSRKSSPILRKVDLRVLDTDICRRWYSSYHGASRLDESTLCAGYKAGGKDTCQGDSGGPLWSEESGWAQLIGIVSWGVQCGMPRKPGVYTRVTNYLDWIGGHLEDQSQRNRSC</sequence>
<dbReference type="RefSeq" id="XP_003739825.2">
    <property type="nucleotide sequence ID" value="XM_003739777.2"/>
</dbReference>
<dbReference type="CDD" id="cd00190">
    <property type="entry name" value="Tryp_SPc"/>
    <property type="match status" value="1"/>
</dbReference>
<keyword evidence="4" id="KW-1015">Disulfide bond</keyword>
<protein>
    <submittedName>
        <fullName evidence="8">Trypsin-1-like</fullName>
    </submittedName>
</protein>
<dbReference type="PRINTS" id="PR00722">
    <property type="entry name" value="CHYMOTRYPSIN"/>
</dbReference>
<dbReference type="PROSITE" id="PS50240">
    <property type="entry name" value="TRYPSIN_DOM"/>
    <property type="match status" value="1"/>
</dbReference>
<feature type="domain" description="Peptidase S1" evidence="6">
    <location>
        <begin position="180"/>
        <end position="421"/>
    </location>
</feature>
<evidence type="ECO:0000256" key="4">
    <source>
        <dbReference type="ARBA" id="ARBA00023157"/>
    </source>
</evidence>
<dbReference type="InterPro" id="IPR043504">
    <property type="entry name" value="Peptidase_S1_PA_chymotrypsin"/>
</dbReference>
<reference evidence="8" key="1">
    <citation type="submission" date="2025-08" db="UniProtKB">
        <authorList>
            <consortium name="RefSeq"/>
        </authorList>
    </citation>
    <scope>IDENTIFICATION</scope>
</reference>
<dbReference type="InterPro" id="IPR001254">
    <property type="entry name" value="Trypsin_dom"/>
</dbReference>
<accession>A0AAJ6QPT7</accession>
<dbReference type="InterPro" id="IPR018114">
    <property type="entry name" value="TRYPSIN_HIS"/>
</dbReference>
<name>A0AAJ6QPT7_9ACAR</name>
<evidence type="ECO:0000256" key="5">
    <source>
        <dbReference type="SAM" id="SignalP"/>
    </source>
</evidence>
<dbReference type="PROSITE" id="PS00134">
    <property type="entry name" value="TRYPSIN_HIS"/>
    <property type="match status" value="1"/>
</dbReference>
<evidence type="ECO:0000256" key="2">
    <source>
        <dbReference type="ARBA" id="ARBA00022801"/>
    </source>
</evidence>
<proteinExistence type="predicted"/>
<dbReference type="Gene3D" id="2.40.10.10">
    <property type="entry name" value="Trypsin-like serine proteases"/>
    <property type="match status" value="1"/>
</dbReference>
<feature type="signal peptide" evidence="5">
    <location>
        <begin position="1"/>
        <end position="26"/>
    </location>
</feature>
<dbReference type="AlphaFoldDB" id="A0AAJ6QPT7"/>
<dbReference type="GO" id="GO:0006508">
    <property type="term" value="P:proteolysis"/>
    <property type="evidence" value="ECO:0007669"/>
    <property type="project" value="UniProtKB-KW"/>
</dbReference>
<dbReference type="InterPro" id="IPR009003">
    <property type="entry name" value="Peptidase_S1_PA"/>
</dbReference>
<keyword evidence="5" id="KW-0732">Signal</keyword>
<keyword evidence="7" id="KW-1185">Reference proteome</keyword>
<keyword evidence="3" id="KW-0720">Serine protease</keyword>
<dbReference type="GeneID" id="100906629"/>
<evidence type="ECO:0000259" key="6">
    <source>
        <dbReference type="PROSITE" id="PS50240"/>
    </source>
</evidence>
<keyword evidence="2" id="KW-0378">Hydrolase</keyword>
<dbReference type="Proteomes" id="UP000694867">
    <property type="component" value="Unplaced"/>
</dbReference>
<evidence type="ECO:0000313" key="7">
    <source>
        <dbReference type="Proteomes" id="UP000694867"/>
    </source>
</evidence>
<dbReference type="PANTHER" id="PTHR24252">
    <property type="entry name" value="ACROSIN-RELATED"/>
    <property type="match status" value="1"/>
</dbReference>
<dbReference type="InterPro" id="IPR001314">
    <property type="entry name" value="Peptidase_S1A"/>
</dbReference>
<dbReference type="KEGG" id="goe:100906629"/>
<evidence type="ECO:0000256" key="3">
    <source>
        <dbReference type="ARBA" id="ARBA00022825"/>
    </source>
</evidence>
<evidence type="ECO:0000256" key="1">
    <source>
        <dbReference type="ARBA" id="ARBA00022670"/>
    </source>
</evidence>
<dbReference type="GO" id="GO:0004252">
    <property type="term" value="F:serine-type endopeptidase activity"/>
    <property type="evidence" value="ECO:0007669"/>
    <property type="project" value="InterPro"/>
</dbReference>